<organism evidence="9">
    <name type="scientific">Eiseniibacteriota bacterium</name>
    <dbReference type="NCBI Taxonomy" id="2212470"/>
    <lineage>
        <taxon>Bacteria</taxon>
        <taxon>Candidatus Eiseniibacteriota</taxon>
    </lineage>
</organism>
<evidence type="ECO:0000256" key="2">
    <source>
        <dbReference type="ARBA" id="ARBA00022448"/>
    </source>
</evidence>
<dbReference type="InterPro" id="IPR000515">
    <property type="entry name" value="MetI-like"/>
</dbReference>
<keyword evidence="4 7" id="KW-0812">Transmembrane</keyword>
<feature type="transmembrane region" description="Helical" evidence="7">
    <location>
        <begin position="7"/>
        <end position="26"/>
    </location>
</feature>
<protein>
    <submittedName>
        <fullName evidence="9">ABC transporter permease</fullName>
    </submittedName>
</protein>
<keyword evidence="6 7" id="KW-0472">Membrane</keyword>
<dbReference type="PANTHER" id="PTHR43163:SF6">
    <property type="entry name" value="DIPEPTIDE TRANSPORT SYSTEM PERMEASE PROTEIN DPPB-RELATED"/>
    <property type="match status" value="1"/>
</dbReference>
<feature type="transmembrane region" description="Helical" evidence="7">
    <location>
        <begin position="46"/>
        <end position="69"/>
    </location>
</feature>
<name>A0A7V2AV68_UNCEI</name>
<gene>
    <name evidence="9" type="ORF">ENO08_05450</name>
</gene>
<proteinExistence type="inferred from homology"/>
<feature type="domain" description="ABC transmembrane type-1" evidence="8">
    <location>
        <begin position="1"/>
        <end position="169"/>
    </location>
</feature>
<dbReference type="GO" id="GO:0005886">
    <property type="term" value="C:plasma membrane"/>
    <property type="evidence" value="ECO:0007669"/>
    <property type="project" value="UniProtKB-SubCell"/>
</dbReference>
<feature type="transmembrane region" description="Helical" evidence="7">
    <location>
        <begin position="148"/>
        <end position="169"/>
    </location>
</feature>
<comment type="subcellular location">
    <subcellularLocation>
        <location evidence="1 7">Cell membrane</location>
        <topology evidence="1 7">Multi-pass membrane protein</topology>
    </subcellularLocation>
</comment>
<evidence type="ECO:0000256" key="4">
    <source>
        <dbReference type="ARBA" id="ARBA00022692"/>
    </source>
</evidence>
<dbReference type="CDD" id="cd06261">
    <property type="entry name" value="TM_PBP2"/>
    <property type="match status" value="1"/>
</dbReference>
<sequence>VYSVPSFWLALMLIMLFSLKLGWLPSSHMQSLDASSMGWPALLRDRAAHLVLPAFVLGVASAAGMARYMRGSMLDEMRRDYIRTARAKGLSEGSVMMKHAFRNAAIPIVTIVGLSFPFLLGGSVVTEKIFSWPGMGLLMVESIFTRDYPVILAINFIVSVMVILGNLLADVGYALLDPRIAYSGEEGGR</sequence>
<dbReference type="PROSITE" id="PS50928">
    <property type="entry name" value="ABC_TM1"/>
    <property type="match status" value="1"/>
</dbReference>
<evidence type="ECO:0000256" key="1">
    <source>
        <dbReference type="ARBA" id="ARBA00004651"/>
    </source>
</evidence>
<keyword evidence="3" id="KW-1003">Cell membrane</keyword>
<dbReference type="Pfam" id="PF00528">
    <property type="entry name" value="BPD_transp_1"/>
    <property type="match status" value="1"/>
</dbReference>
<evidence type="ECO:0000256" key="7">
    <source>
        <dbReference type="RuleBase" id="RU363032"/>
    </source>
</evidence>
<dbReference type="InterPro" id="IPR035906">
    <property type="entry name" value="MetI-like_sf"/>
</dbReference>
<keyword evidence="5 7" id="KW-1133">Transmembrane helix</keyword>
<dbReference type="Proteomes" id="UP000886069">
    <property type="component" value="Unassembled WGS sequence"/>
</dbReference>
<evidence type="ECO:0000259" key="8">
    <source>
        <dbReference type="PROSITE" id="PS50928"/>
    </source>
</evidence>
<dbReference type="PANTHER" id="PTHR43163">
    <property type="entry name" value="DIPEPTIDE TRANSPORT SYSTEM PERMEASE PROTEIN DPPB-RELATED"/>
    <property type="match status" value="1"/>
</dbReference>
<dbReference type="AlphaFoldDB" id="A0A7V2AV68"/>
<feature type="transmembrane region" description="Helical" evidence="7">
    <location>
        <begin position="104"/>
        <end position="125"/>
    </location>
</feature>
<dbReference type="Gene3D" id="1.10.3720.10">
    <property type="entry name" value="MetI-like"/>
    <property type="match status" value="1"/>
</dbReference>
<dbReference type="EMBL" id="DSEC01000386">
    <property type="protein sequence ID" value="HER43886.1"/>
    <property type="molecule type" value="Genomic_DNA"/>
</dbReference>
<evidence type="ECO:0000256" key="6">
    <source>
        <dbReference type="ARBA" id="ARBA00023136"/>
    </source>
</evidence>
<comment type="similarity">
    <text evidence="7">Belongs to the binding-protein-dependent transport system permease family.</text>
</comment>
<accession>A0A7V2AV68</accession>
<reference evidence="9" key="1">
    <citation type="journal article" date="2020" name="mSystems">
        <title>Genome- and Community-Level Interaction Insights into Carbon Utilization and Element Cycling Functions of Hydrothermarchaeota in Hydrothermal Sediment.</title>
        <authorList>
            <person name="Zhou Z."/>
            <person name="Liu Y."/>
            <person name="Xu W."/>
            <person name="Pan J."/>
            <person name="Luo Z.H."/>
            <person name="Li M."/>
        </authorList>
    </citation>
    <scope>NUCLEOTIDE SEQUENCE [LARGE SCALE GENOMIC DNA]</scope>
    <source>
        <strain evidence="9">SpSt-1233</strain>
    </source>
</reference>
<evidence type="ECO:0000256" key="3">
    <source>
        <dbReference type="ARBA" id="ARBA00022475"/>
    </source>
</evidence>
<dbReference type="SUPFAM" id="SSF161098">
    <property type="entry name" value="MetI-like"/>
    <property type="match status" value="1"/>
</dbReference>
<feature type="non-terminal residue" evidence="9">
    <location>
        <position position="1"/>
    </location>
</feature>
<evidence type="ECO:0000313" key="9">
    <source>
        <dbReference type="EMBL" id="HER43886.1"/>
    </source>
</evidence>
<dbReference type="GO" id="GO:0055085">
    <property type="term" value="P:transmembrane transport"/>
    <property type="evidence" value="ECO:0007669"/>
    <property type="project" value="InterPro"/>
</dbReference>
<keyword evidence="2 7" id="KW-0813">Transport</keyword>
<evidence type="ECO:0000256" key="5">
    <source>
        <dbReference type="ARBA" id="ARBA00022989"/>
    </source>
</evidence>
<comment type="caution">
    <text evidence="9">The sequence shown here is derived from an EMBL/GenBank/DDBJ whole genome shotgun (WGS) entry which is preliminary data.</text>
</comment>